<feature type="transmembrane region" description="Helical" evidence="1">
    <location>
        <begin position="49"/>
        <end position="73"/>
    </location>
</feature>
<feature type="transmembrane region" description="Helical" evidence="1">
    <location>
        <begin position="217"/>
        <end position="246"/>
    </location>
</feature>
<feature type="transmembrane region" description="Helical" evidence="1">
    <location>
        <begin position="80"/>
        <end position="98"/>
    </location>
</feature>
<feature type="transmembrane region" description="Helical" evidence="1">
    <location>
        <begin position="302"/>
        <end position="330"/>
    </location>
</feature>
<feature type="transmembrane region" description="Helical" evidence="1">
    <location>
        <begin position="422"/>
        <end position="443"/>
    </location>
</feature>
<feature type="transmembrane region" description="Helical" evidence="1">
    <location>
        <begin position="491"/>
        <end position="511"/>
    </location>
</feature>
<keyword evidence="1" id="KW-0472">Membrane</keyword>
<proteinExistence type="predicted"/>
<dbReference type="Pfam" id="PF09913">
    <property type="entry name" value="DUF2142"/>
    <property type="match status" value="1"/>
</dbReference>
<evidence type="ECO:0000313" key="2">
    <source>
        <dbReference type="EMBL" id="MEQ2520209.1"/>
    </source>
</evidence>
<sequence>MKQNGEKPKMLHLNGTLGWGLAALAAVVCGIGVVYYWRVFYGFDAVAPVPMTLAVCALALAVVLAAWLVVRFVKNFDTRAALAVFLCGLCFCFANPPMQAPDESEHFLRAYAVSLGRFDFDGERTFSPDVDALLAAFPGAWANGNTTYWLEHDAAGNVNGGGSSENYAIKQQNGQTVSLADHFSLYEQMKTEASAPVVRESQIKQVLPYLPQALAMVLARVVGFGALGCFYAGRLANLAVYALLCWLALRNCRRYKPVFLAVMLLPLSLYIGASCNYDALMLGCYYLTASYFCVDEIRNKDLAVFLASFALMNAVKPWINLLWVVIPLILPTRVWKARWKKWQVAVVVLVCAVLVTVGVEWYGQAFRTNYEEARMLGETVNMGEQLRFVLQNLPRTAMVFLGTLYENNLFLGLLGSFGAMDLNIGLVSMLSPVVLAFASALSVHEKSSLTLRPSLGLFGLAVLYTGGVLAAQYITYTPVAMVRVLGVQARYLLPAFLMLFVLLAALLSHVFETTRAGGKKAFHLGLSVCAFFAVLSAVLLAQHYFIGPVCIVP</sequence>
<feature type="transmembrane region" description="Helical" evidence="1">
    <location>
        <begin position="342"/>
        <end position="362"/>
    </location>
</feature>
<reference evidence="2 3" key="1">
    <citation type="submission" date="2024-03" db="EMBL/GenBank/DDBJ databases">
        <title>Human intestinal bacterial collection.</title>
        <authorList>
            <person name="Pauvert C."/>
            <person name="Hitch T.C.A."/>
            <person name="Clavel T."/>
        </authorList>
    </citation>
    <scope>NUCLEOTIDE SEQUENCE [LARGE SCALE GENOMIC DNA]</scope>
    <source>
        <strain evidence="2 3">CLA-JM-H11</strain>
    </source>
</reference>
<evidence type="ECO:0000313" key="3">
    <source>
        <dbReference type="Proteomes" id="UP001477672"/>
    </source>
</evidence>
<feature type="transmembrane region" description="Helical" evidence="1">
    <location>
        <begin position="455"/>
        <end position="476"/>
    </location>
</feature>
<dbReference type="InterPro" id="IPR018674">
    <property type="entry name" value="DUF2142_membrane"/>
</dbReference>
<keyword evidence="1" id="KW-0812">Transmembrane</keyword>
<feature type="transmembrane region" description="Helical" evidence="1">
    <location>
        <begin position="12"/>
        <end position="37"/>
    </location>
</feature>
<comment type="caution">
    <text evidence="2">The sequence shown here is derived from an EMBL/GenBank/DDBJ whole genome shotgun (WGS) entry which is preliminary data.</text>
</comment>
<feature type="transmembrane region" description="Helical" evidence="1">
    <location>
        <begin position="523"/>
        <end position="546"/>
    </location>
</feature>
<feature type="transmembrane region" description="Helical" evidence="1">
    <location>
        <begin position="258"/>
        <end position="282"/>
    </location>
</feature>
<evidence type="ECO:0000256" key="1">
    <source>
        <dbReference type="SAM" id="Phobius"/>
    </source>
</evidence>
<name>A0ABV1GEE5_9FIRM</name>
<keyword evidence="1" id="KW-1133">Transmembrane helix</keyword>
<dbReference type="EMBL" id="JBBMFA010000084">
    <property type="protein sequence ID" value="MEQ2520209.1"/>
    <property type="molecule type" value="Genomic_DNA"/>
</dbReference>
<accession>A0ABV1GEE5</accession>
<gene>
    <name evidence="2" type="ORF">WMO24_07180</name>
</gene>
<organism evidence="2 3">
    <name type="scientific">Ruthenibacterium intestinale</name>
    <dbReference type="NCBI Taxonomy" id="3133163"/>
    <lineage>
        <taxon>Bacteria</taxon>
        <taxon>Bacillati</taxon>
        <taxon>Bacillota</taxon>
        <taxon>Clostridia</taxon>
        <taxon>Eubacteriales</taxon>
        <taxon>Oscillospiraceae</taxon>
        <taxon>Ruthenibacterium</taxon>
    </lineage>
</organism>
<dbReference type="RefSeq" id="WP_349215677.1">
    <property type="nucleotide sequence ID" value="NZ_JBBMFA010000084.1"/>
</dbReference>
<protein>
    <submittedName>
        <fullName evidence="2">DUF2142 domain-containing protein</fullName>
    </submittedName>
</protein>
<keyword evidence="3" id="KW-1185">Reference proteome</keyword>
<dbReference type="Proteomes" id="UP001477672">
    <property type="component" value="Unassembled WGS sequence"/>
</dbReference>